<dbReference type="PANTHER" id="PTHR47989">
    <property type="entry name" value="OS01G0750732 PROTEIN"/>
    <property type="match status" value="1"/>
</dbReference>
<comment type="catalytic activity">
    <reaction evidence="12">
        <text>L-seryl-[protein] + ATP = O-phospho-L-seryl-[protein] + ADP + H(+)</text>
        <dbReference type="Rhea" id="RHEA:17989"/>
        <dbReference type="Rhea" id="RHEA-COMP:9863"/>
        <dbReference type="Rhea" id="RHEA-COMP:11604"/>
        <dbReference type="ChEBI" id="CHEBI:15378"/>
        <dbReference type="ChEBI" id="CHEBI:29999"/>
        <dbReference type="ChEBI" id="CHEBI:30616"/>
        <dbReference type="ChEBI" id="CHEBI:83421"/>
        <dbReference type="ChEBI" id="CHEBI:456216"/>
        <dbReference type="EC" id="2.7.11.1"/>
    </reaction>
</comment>
<dbReference type="FunFam" id="1.10.510.10:FF:000395">
    <property type="entry name" value="receptor-like serine/threonine-protein kinase NCRK"/>
    <property type="match status" value="1"/>
</dbReference>
<dbReference type="FunFam" id="3.30.200.20:FF:000178">
    <property type="entry name" value="serine/threonine-protein kinase PBS1-like"/>
    <property type="match status" value="1"/>
</dbReference>
<evidence type="ECO:0000256" key="14">
    <source>
        <dbReference type="RuleBase" id="RU000304"/>
    </source>
</evidence>
<dbReference type="AlphaFoldDB" id="A0A7N0ZXR0"/>
<evidence type="ECO:0000256" key="3">
    <source>
        <dbReference type="ARBA" id="ARBA00022475"/>
    </source>
</evidence>
<keyword evidence="17" id="KW-1185">Reference proteome</keyword>
<dbReference type="EC" id="2.7.11.1" evidence="2"/>
<dbReference type="InterPro" id="IPR008271">
    <property type="entry name" value="Ser/Thr_kinase_AS"/>
</dbReference>
<evidence type="ECO:0000259" key="15">
    <source>
        <dbReference type="PROSITE" id="PS50011"/>
    </source>
</evidence>
<comment type="catalytic activity">
    <reaction evidence="11">
        <text>L-threonyl-[protein] + ATP = O-phospho-L-threonyl-[protein] + ADP + H(+)</text>
        <dbReference type="Rhea" id="RHEA:46608"/>
        <dbReference type="Rhea" id="RHEA-COMP:11060"/>
        <dbReference type="Rhea" id="RHEA-COMP:11605"/>
        <dbReference type="ChEBI" id="CHEBI:15378"/>
        <dbReference type="ChEBI" id="CHEBI:30013"/>
        <dbReference type="ChEBI" id="CHEBI:30616"/>
        <dbReference type="ChEBI" id="CHEBI:61977"/>
        <dbReference type="ChEBI" id="CHEBI:456216"/>
        <dbReference type="EC" id="2.7.11.1"/>
    </reaction>
</comment>
<proteinExistence type="inferred from homology"/>
<dbReference type="Proteomes" id="UP000594263">
    <property type="component" value="Unplaced"/>
</dbReference>
<dbReference type="GO" id="GO:0005524">
    <property type="term" value="F:ATP binding"/>
    <property type="evidence" value="ECO:0007669"/>
    <property type="project" value="UniProtKB-UniRule"/>
</dbReference>
<dbReference type="PROSITE" id="PS50011">
    <property type="entry name" value="PROTEIN_KINASE_DOM"/>
    <property type="match status" value="1"/>
</dbReference>
<keyword evidence="7 13" id="KW-0547">Nucleotide-binding</keyword>
<keyword evidence="9 13" id="KW-0067">ATP-binding</keyword>
<feature type="domain" description="Protein kinase" evidence="15">
    <location>
        <begin position="93"/>
        <end position="373"/>
    </location>
</feature>
<dbReference type="EnsemblPlants" id="Kaladp0050s0120.1.v1.1">
    <property type="protein sequence ID" value="Kaladp0050s0120.1.v1.1"/>
    <property type="gene ID" value="Kaladp0050s0120.v1.1"/>
</dbReference>
<evidence type="ECO:0000256" key="12">
    <source>
        <dbReference type="ARBA" id="ARBA00048679"/>
    </source>
</evidence>
<comment type="similarity">
    <text evidence="14">Belongs to the protein kinase superfamily.</text>
</comment>
<comment type="subcellular location">
    <subcellularLocation>
        <location evidence="1">Cell membrane</location>
    </subcellularLocation>
</comment>
<keyword evidence="8" id="KW-0418">Kinase</keyword>
<sequence>MKPGFWLQIFVSCRLRFRRERSSGCLAEGDVMPFGLVSAWNKRRRSKSHDYGDLWTYKPIGYWQLQEGHPPVKRRQASAVFTLKEMEEATGNFDEDNLVGKGGFGKVYKGILKSGKLVAIKKMELPLAKAAEGEHEFRVEVDILSRLSHPNLVSMIGYCADGKHRFLVYEFMHNGNLQDHLSGIREKKMDWPMRLSVAIGMARGLAYLHSSTAVGIPIVHRDFKSTNILLDENFEPKISDFGLAKLMPDGKEAYATARVHGTFGYFDPEYTSTGKLTLQSDVYAFGVVLLELLTGRRAIDLNQGATEQNLVLQVKHLLNDRRKLRKIIDPQLARSSYTMDSIFMYANLASRCVRVESYQRPCMEECVKELQLISRTNSKGLNMAMHAFRMV</sequence>
<evidence type="ECO:0000256" key="5">
    <source>
        <dbReference type="ARBA" id="ARBA00022553"/>
    </source>
</evidence>
<dbReference type="InterPro" id="IPR011009">
    <property type="entry name" value="Kinase-like_dom_sf"/>
</dbReference>
<name>A0A7N0ZXR0_KALFE</name>
<organism evidence="16 17">
    <name type="scientific">Kalanchoe fedtschenkoi</name>
    <name type="common">Lavender scallops</name>
    <name type="synonym">South American air plant</name>
    <dbReference type="NCBI Taxonomy" id="63787"/>
    <lineage>
        <taxon>Eukaryota</taxon>
        <taxon>Viridiplantae</taxon>
        <taxon>Streptophyta</taxon>
        <taxon>Embryophyta</taxon>
        <taxon>Tracheophyta</taxon>
        <taxon>Spermatophyta</taxon>
        <taxon>Magnoliopsida</taxon>
        <taxon>eudicotyledons</taxon>
        <taxon>Gunneridae</taxon>
        <taxon>Pentapetalae</taxon>
        <taxon>Saxifragales</taxon>
        <taxon>Crassulaceae</taxon>
        <taxon>Kalanchoe</taxon>
    </lineage>
</organism>
<dbReference type="Pfam" id="PF00069">
    <property type="entry name" value="Pkinase"/>
    <property type="match status" value="1"/>
</dbReference>
<evidence type="ECO:0000256" key="8">
    <source>
        <dbReference type="ARBA" id="ARBA00022777"/>
    </source>
</evidence>
<reference evidence="16" key="1">
    <citation type="submission" date="2021-01" db="UniProtKB">
        <authorList>
            <consortium name="EnsemblPlants"/>
        </authorList>
    </citation>
    <scope>IDENTIFICATION</scope>
</reference>
<protein>
    <recommendedName>
        <fullName evidence="2">non-specific serine/threonine protein kinase</fullName>
        <ecNumber evidence="2">2.7.11.1</ecNumber>
    </recommendedName>
</protein>
<dbReference type="GO" id="GO:0004674">
    <property type="term" value="F:protein serine/threonine kinase activity"/>
    <property type="evidence" value="ECO:0007669"/>
    <property type="project" value="UniProtKB-KW"/>
</dbReference>
<keyword evidence="3" id="KW-1003">Cell membrane</keyword>
<evidence type="ECO:0000256" key="4">
    <source>
        <dbReference type="ARBA" id="ARBA00022527"/>
    </source>
</evidence>
<accession>A0A7N0ZXR0</accession>
<evidence type="ECO:0000256" key="13">
    <source>
        <dbReference type="PROSITE-ProRule" id="PRU10141"/>
    </source>
</evidence>
<evidence type="ECO:0000256" key="1">
    <source>
        <dbReference type="ARBA" id="ARBA00004236"/>
    </source>
</evidence>
<dbReference type="OMA" id="KRSSCSM"/>
<dbReference type="InterPro" id="IPR017441">
    <property type="entry name" value="Protein_kinase_ATP_BS"/>
</dbReference>
<evidence type="ECO:0000256" key="2">
    <source>
        <dbReference type="ARBA" id="ARBA00012513"/>
    </source>
</evidence>
<feature type="binding site" evidence="13">
    <location>
        <position position="122"/>
    </location>
    <ligand>
        <name>ATP</name>
        <dbReference type="ChEBI" id="CHEBI:30616"/>
    </ligand>
</feature>
<dbReference type="CDD" id="cd14066">
    <property type="entry name" value="STKc_IRAK"/>
    <property type="match status" value="1"/>
</dbReference>
<evidence type="ECO:0000313" key="17">
    <source>
        <dbReference type="Proteomes" id="UP000594263"/>
    </source>
</evidence>
<dbReference type="PANTHER" id="PTHR47989:SF47">
    <property type="entry name" value="SERINE_THREONINE-PROTEIN KINASE PBL28-RELATED"/>
    <property type="match status" value="1"/>
</dbReference>
<keyword evidence="4 14" id="KW-0723">Serine/threonine-protein kinase</keyword>
<keyword evidence="6" id="KW-0808">Transferase</keyword>
<evidence type="ECO:0000256" key="7">
    <source>
        <dbReference type="ARBA" id="ARBA00022741"/>
    </source>
</evidence>
<evidence type="ECO:0000313" key="16">
    <source>
        <dbReference type="EnsemblPlants" id="Kaladp0050s0120.1.v1.1"/>
    </source>
</evidence>
<dbReference type="Gene3D" id="1.10.510.10">
    <property type="entry name" value="Transferase(Phosphotransferase) domain 1"/>
    <property type="match status" value="1"/>
</dbReference>
<evidence type="ECO:0000256" key="11">
    <source>
        <dbReference type="ARBA" id="ARBA00047899"/>
    </source>
</evidence>
<dbReference type="SUPFAM" id="SSF56112">
    <property type="entry name" value="Protein kinase-like (PK-like)"/>
    <property type="match status" value="1"/>
</dbReference>
<dbReference type="PROSITE" id="PS00108">
    <property type="entry name" value="PROTEIN_KINASE_ST"/>
    <property type="match status" value="1"/>
</dbReference>
<dbReference type="Gene3D" id="3.30.200.20">
    <property type="entry name" value="Phosphorylase Kinase, domain 1"/>
    <property type="match status" value="1"/>
</dbReference>
<dbReference type="PROSITE" id="PS00107">
    <property type="entry name" value="PROTEIN_KINASE_ATP"/>
    <property type="match status" value="1"/>
</dbReference>
<dbReference type="Gramene" id="Kaladp0050s0120.1.v1.1">
    <property type="protein sequence ID" value="Kaladp0050s0120.1.v1.1"/>
    <property type="gene ID" value="Kaladp0050s0120.v1.1"/>
</dbReference>
<evidence type="ECO:0000256" key="10">
    <source>
        <dbReference type="ARBA" id="ARBA00023136"/>
    </source>
</evidence>
<dbReference type="InterPro" id="IPR000719">
    <property type="entry name" value="Prot_kinase_dom"/>
</dbReference>
<keyword evidence="5" id="KW-0597">Phosphoprotein</keyword>
<evidence type="ECO:0000256" key="9">
    <source>
        <dbReference type="ARBA" id="ARBA00022840"/>
    </source>
</evidence>
<evidence type="ECO:0000256" key="6">
    <source>
        <dbReference type="ARBA" id="ARBA00022679"/>
    </source>
</evidence>
<keyword evidence="10" id="KW-0472">Membrane</keyword>
<dbReference type="GO" id="GO:0005886">
    <property type="term" value="C:plasma membrane"/>
    <property type="evidence" value="ECO:0007669"/>
    <property type="project" value="UniProtKB-SubCell"/>
</dbReference>